<evidence type="ECO:0000313" key="2">
    <source>
        <dbReference type="Proteomes" id="UP000620262"/>
    </source>
</evidence>
<protein>
    <submittedName>
        <fullName evidence="1">Uncharacterized protein</fullName>
    </submittedName>
</protein>
<organism evidence="1 2">
    <name type="scientific">Rhizobium viscosum</name>
    <name type="common">Arthrobacter viscosus</name>
    <dbReference type="NCBI Taxonomy" id="1673"/>
    <lineage>
        <taxon>Bacteria</taxon>
        <taxon>Pseudomonadati</taxon>
        <taxon>Pseudomonadota</taxon>
        <taxon>Alphaproteobacteria</taxon>
        <taxon>Hyphomicrobiales</taxon>
        <taxon>Rhizobiaceae</taxon>
        <taxon>Rhizobium/Agrobacterium group</taxon>
        <taxon>Rhizobium</taxon>
    </lineage>
</organism>
<comment type="caution">
    <text evidence="1">The sequence shown here is derived from an EMBL/GenBank/DDBJ whole genome shotgun (WGS) entry which is preliminary data.</text>
</comment>
<evidence type="ECO:0000313" key="1">
    <source>
        <dbReference type="EMBL" id="MBE1508738.1"/>
    </source>
</evidence>
<accession>A0ABR9IZU2</accession>
<sequence>MAGRGKSTMDADDARRFMMVTVHKETAQLLKAVEEVCRRYPPSDELNFVRYLLRMIVSETDRGNGVDDS</sequence>
<dbReference type="RefSeq" id="WP_192732281.1">
    <property type="nucleotide sequence ID" value="NZ_BAAAVL010000011.1"/>
</dbReference>
<name>A0ABR9IZU2_RHIVS</name>
<keyword evidence="2" id="KW-1185">Reference proteome</keyword>
<dbReference type="Proteomes" id="UP000620262">
    <property type="component" value="Unassembled WGS sequence"/>
</dbReference>
<proteinExistence type="predicted"/>
<reference evidence="1 2" key="1">
    <citation type="submission" date="2020-10" db="EMBL/GenBank/DDBJ databases">
        <title>Sequencing the genomes of 1000 actinobacteria strains.</title>
        <authorList>
            <person name="Klenk H.-P."/>
        </authorList>
    </citation>
    <scope>NUCLEOTIDE SEQUENCE [LARGE SCALE GENOMIC DNA]</scope>
    <source>
        <strain evidence="1 2">DSM 7307</strain>
    </source>
</reference>
<gene>
    <name evidence="1" type="ORF">H4W29_005983</name>
</gene>
<dbReference type="EMBL" id="JADBEC010000002">
    <property type="protein sequence ID" value="MBE1508738.1"/>
    <property type="molecule type" value="Genomic_DNA"/>
</dbReference>